<feature type="region of interest" description="Disordered" evidence="1">
    <location>
        <begin position="41"/>
        <end position="61"/>
    </location>
</feature>
<feature type="domain" description="Cadherin-like" evidence="3">
    <location>
        <begin position="1095"/>
        <end position="1190"/>
    </location>
</feature>
<feature type="domain" description="Cadherin-like" evidence="3">
    <location>
        <begin position="1554"/>
        <end position="1649"/>
    </location>
</feature>
<evidence type="ECO:0000313" key="6">
    <source>
        <dbReference type="Proteomes" id="UP000318825"/>
    </source>
</evidence>
<dbReference type="Gene3D" id="2.60.40.3440">
    <property type="match status" value="4"/>
</dbReference>
<evidence type="ECO:0008006" key="7">
    <source>
        <dbReference type="Google" id="ProtNLM"/>
    </source>
</evidence>
<dbReference type="Gene3D" id="2.60.40.2810">
    <property type="match status" value="1"/>
</dbReference>
<dbReference type="Pfam" id="PF17963">
    <property type="entry name" value="Big_9"/>
    <property type="match status" value="2"/>
</dbReference>
<feature type="domain" description="DUF4082" evidence="2">
    <location>
        <begin position="686"/>
        <end position="825"/>
    </location>
</feature>
<name>A0A4Y3WHR0_NITWI</name>
<gene>
    <name evidence="5" type="ORF">NWI01_26980</name>
</gene>
<dbReference type="Pfam" id="PF20254">
    <property type="entry name" value="DMFA2_C"/>
    <property type="match status" value="1"/>
</dbReference>
<dbReference type="InterPro" id="IPR046540">
    <property type="entry name" value="DMFA2_C"/>
</dbReference>
<dbReference type="InterPro" id="IPR014756">
    <property type="entry name" value="Ig_E-set"/>
</dbReference>
<evidence type="ECO:0000313" key="5">
    <source>
        <dbReference type="EMBL" id="GEC16806.1"/>
    </source>
</evidence>
<dbReference type="SUPFAM" id="SSF81296">
    <property type="entry name" value="E set domains"/>
    <property type="match status" value="1"/>
</dbReference>
<dbReference type="Proteomes" id="UP000318825">
    <property type="component" value="Unassembled WGS sequence"/>
</dbReference>
<dbReference type="Pfam" id="PF17892">
    <property type="entry name" value="Cadherin_5"/>
    <property type="match status" value="3"/>
</dbReference>
<reference evidence="5 6" key="1">
    <citation type="submission" date="2019-06" db="EMBL/GenBank/DDBJ databases">
        <title>Whole genome shotgun sequence of Nitrobacter winogradskyi NBRC 14297.</title>
        <authorList>
            <person name="Hosoyama A."/>
            <person name="Uohara A."/>
            <person name="Ohji S."/>
            <person name="Ichikawa N."/>
        </authorList>
    </citation>
    <scope>NUCLEOTIDE SEQUENCE [LARGE SCALE GENOMIC DNA]</scope>
    <source>
        <strain evidence="5 6">NBRC 14297</strain>
    </source>
</reference>
<dbReference type="InterPro" id="IPR041690">
    <property type="entry name" value="Cadherin_5"/>
</dbReference>
<organism evidence="5 6">
    <name type="scientific">Nitrobacter winogradskyi</name>
    <name type="common">Nitrobacter agilis</name>
    <dbReference type="NCBI Taxonomy" id="913"/>
    <lineage>
        <taxon>Bacteria</taxon>
        <taxon>Pseudomonadati</taxon>
        <taxon>Pseudomonadota</taxon>
        <taxon>Alphaproteobacteria</taxon>
        <taxon>Hyphomicrobiales</taxon>
        <taxon>Nitrobacteraceae</taxon>
        <taxon>Nitrobacter</taxon>
    </lineage>
</organism>
<evidence type="ECO:0000259" key="2">
    <source>
        <dbReference type="Pfam" id="PF13313"/>
    </source>
</evidence>
<feature type="domain" description="Cadherin-like" evidence="3">
    <location>
        <begin position="1195"/>
        <end position="1290"/>
    </location>
</feature>
<protein>
    <recommendedName>
        <fullName evidence="7">DUF4082 domain-containing protein</fullName>
    </recommendedName>
</protein>
<sequence>MPSGYAPKVLEYYNSTGSSASSADAGGVSLSSLMLTSLTAQGTEQPFSPDHPNPSTDASTFPSLAPITATATATFDTTVQNITPNAIVLENMKQGTPESEWLIDQGDRSIEGFAAQFSVVGGDRVDFKINTDATDYRIDIYRIGYYNGDGARKVDTINQSLSSAQIQPVPVFDPTLKLVDAGNWSVSASWDVPLEAVSGIYLAKLTRLDTGGENMIPFIVRDDINPSDITFQTSDTTWQAYNWWGGYNLYGGIDAAGKAGRSSAVSYNRPIITRDGGYSSGPQDFIFSVEYPTIRWLEQNGYDINYITGIDTARDGAQLLNSQIFLSVGHDEYWSAEQRSNVEAARDAGVNLAFLSGNEMYWQFRWESSIDGNGTPYKTMISFKETWDNADSDPGYTTGTWRDARWGAGLPENALTGTMFTVDSYRLDTITIPHDLSSFRFWSNTEVANLEPGQVYSLVPNLLGYEWDSDVDNGFRPAGLIVLSSTTVDVNTLLLDNGNTTGPGTATHSLTLYRAPSGALVFGAGTVYWTWGLDSHHDNEATPTDPNVQQAMVNLFADMGVQPQTLMQSLVVASQSTDNIAPTSVITSPTTSGSYTAALPITITGTATDTGGGLVAVVEVSTNGGTTWHRATGYENWSYTFVPITGGTYDIRSRAVDDSVNMEVSQQGTVITVDPAPTVSLFSPSSTPTTLSDGDPKGVNLGVSFSSSQSGTIVGLRYYKSIGDGGTHVGSLWSSTGTLLGTATFTQETDSGWQTVTFANPISIAAGTTYVASYHSNGHYANSSNYFTGTYTSGPLTVASGNGYYTYSLANAFPTTASNGTNYWIDVIFSSANTVNEPPVGYNDYGFTAIQNTPITFSAATLLANDIDPNGDILSISGVGAAAGGSVSFNSATNIITFTPNPGYVGAASFGYAISDGRGGTGSAVVHMNVLDPQSSVSLFSSSDVPAVLSDPDNVPVNLGVRFTSSANGVIDGIKFYKGVNDTGTHTGSLWTSTGTLLATVTFTNETASGWQIATFADPVTITAGTTYVASYQSNGRYVSTPNYFSTNHVNGVLTAPAGNNGLYAYGSGNIFPNNSFNAANYWVDVIFTSEGGSTNNAPVANGDSGFTTSQNNTLTISAATLLANDTDADGDTLIITGAGLGVNGTAAYIANTNSVTFTPTSGYTGPASFTYAISDGNGGTATATVNLTILPSNNNPPVAVSDSGFTTTRGTALSISAATLLANDTDLDNDTLVVTGVNGGINGAATFNAQTNTVIFTPTAGYTGPASFIYSISDGNGGTDSATVSLNVNAPPNQAPVAVDDNGLTVAQDSTLSIPASALLANDIDPDNDTLTITGIVNGSSVNGTATFDAQTNTVSFSPIAGYTGAASFQYTVSDGRGGTANATVNLNVSLPTVSLFSPSSIPTSLSDPDNVPVNLGVRFVASIDGEITGIRYYKGANDNGTHTGSLWSSNGTLLATATFTNETSSGWQSVTFSNPIAITAGTTYVASYQSNGRYTSTSGFFNATYTNGPLSAPGSQNGVYAYGGANLFPTSSYGATNYWVDVTFRAATPAANQSPIAANDSGFSGTQDSILTIPVSALLANDSDPDGDALSVTGVSNSSNGVATFNSQTNTITFTPNAGYNGSASFDYAISDGRGGTATATASLSINPASSSVVSLYDPSYVPAMTSVVDPNPVELGMRFQASTDGQITGIRFYKSAQDVGTHVGNLWTAEGTLLATATFTNETASGWQQVEFASPVSINANTTYVASYHSSGNYAADPRLFNNSITNGPLTAPSSSLIGGNGVYAYGGSSLFPTSSYNSTGYGVDVLFRAQLAA</sequence>
<feature type="domain" description="DUF4082" evidence="2">
    <location>
        <begin position="1664"/>
        <end position="1807"/>
    </location>
</feature>
<dbReference type="Gene3D" id="2.60.40.650">
    <property type="match status" value="1"/>
</dbReference>
<dbReference type="NCBIfam" id="NF012211">
    <property type="entry name" value="tand_rpt_95"/>
    <property type="match status" value="5"/>
</dbReference>
<evidence type="ECO:0000259" key="3">
    <source>
        <dbReference type="Pfam" id="PF17892"/>
    </source>
</evidence>
<feature type="domain" description="DUF4082" evidence="2">
    <location>
        <begin position="1403"/>
        <end position="1542"/>
    </location>
</feature>
<comment type="caution">
    <text evidence="5">The sequence shown here is derived from an EMBL/GenBank/DDBJ whole genome shotgun (WGS) entry which is preliminary data.</text>
</comment>
<dbReference type="InterPro" id="IPR025141">
    <property type="entry name" value="DUF4082"/>
</dbReference>
<accession>A0A4Y3WHR0</accession>
<feature type="domain" description="N,N-dimethylformamidase beta subunit-like C-terminal" evidence="4">
    <location>
        <begin position="137"/>
        <end position="538"/>
    </location>
</feature>
<dbReference type="RefSeq" id="WP_244613770.1">
    <property type="nucleotide sequence ID" value="NZ_BJNF01000078.1"/>
</dbReference>
<feature type="domain" description="DUF4082" evidence="2">
    <location>
        <begin position="944"/>
        <end position="1084"/>
    </location>
</feature>
<evidence type="ECO:0000256" key="1">
    <source>
        <dbReference type="SAM" id="MobiDB-lite"/>
    </source>
</evidence>
<dbReference type="EMBL" id="BJNF01000078">
    <property type="protein sequence ID" value="GEC16806.1"/>
    <property type="molecule type" value="Genomic_DNA"/>
</dbReference>
<evidence type="ECO:0000259" key="4">
    <source>
        <dbReference type="Pfam" id="PF20254"/>
    </source>
</evidence>
<proteinExistence type="predicted"/>
<dbReference type="Pfam" id="PF13313">
    <property type="entry name" value="DUF4082"/>
    <property type="match status" value="4"/>
</dbReference>